<reference evidence="3" key="1">
    <citation type="submission" date="2015-01" db="EMBL/GenBank/DDBJ databases">
        <authorList>
            <person name="Aksoy S."/>
            <person name="Warren W."/>
            <person name="Wilson R.K."/>
        </authorList>
    </citation>
    <scope>NUCLEOTIDE SEQUENCE [LARGE SCALE GENOMIC DNA]</scope>
    <source>
        <strain evidence="3">IAEA</strain>
    </source>
</reference>
<dbReference type="VEuPathDB" id="VectorBase:GPPI021160"/>
<evidence type="ECO:0000313" key="2">
    <source>
        <dbReference type="EnsemblMetazoa" id="GPPI021160-PA"/>
    </source>
</evidence>
<dbReference type="EnsemblMetazoa" id="GPPI021160-RA">
    <property type="protein sequence ID" value="GPPI021160-PA"/>
    <property type="gene ID" value="GPPI021160"/>
</dbReference>
<dbReference type="EMBL" id="JXJN01009461">
    <property type="status" value="NOT_ANNOTATED_CDS"/>
    <property type="molecule type" value="Genomic_DNA"/>
</dbReference>
<dbReference type="EMBL" id="JXJN01009462">
    <property type="status" value="NOT_ANNOTATED_CDS"/>
    <property type="molecule type" value="Genomic_DNA"/>
</dbReference>
<evidence type="ECO:0000313" key="3">
    <source>
        <dbReference type="Proteomes" id="UP000092460"/>
    </source>
</evidence>
<keyword evidence="3" id="KW-1185">Reference proteome</keyword>
<protein>
    <recommendedName>
        <fullName evidence="4">Vitellogenin domain-containing protein</fullName>
    </recommendedName>
</protein>
<dbReference type="EMBL" id="JXJN01009463">
    <property type="status" value="NOT_ANNOTATED_CDS"/>
    <property type="molecule type" value="Genomic_DNA"/>
</dbReference>
<evidence type="ECO:0008006" key="4">
    <source>
        <dbReference type="Google" id="ProtNLM"/>
    </source>
</evidence>
<evidence type="ECO:0000256" key="1">
    <source>
        <dbReference type="SAM" id="SignalP"/>
    </source>
</evidence>
<dbReference type="Proteomes" id="UP000092460">
    <property type="component" value="Unassembled WGS sequence"/>
</dbReference>
<name>A0A1B0B7A1_9MUSC</name>
<keyword evidence="1" id="KW-0732">Signal</keyword>
<organism evidence="2 3">
    <name type="scientific">Glossina palpalis gambiensis</name>
    <dbReference type="NCBI Taxonomy" id="67801"/>
    <lineage>
        <taxon>Eukaryota</taxon>
        <taxon>Metazoa</taxon>
        <taxon>Ecdysozoa</taxon>
        <taxon>Arthropoda</taxon>
        <taxon>Hexapoda</taxon>
        <taxon>Insecta</taxon>
        <taxon>Pterygota</taxon>
        <taxon>Neoptera</taxon>
        <taxon>Endopterygota</taxon>
        <taxon>Diptera</taxon>
        <taxon>Brachycera</taxon>
        <taxon>Muscomorpha</taxon>
        <taxon>Hippoboscoidea</taxon>
        <taxon>Glossinidae</taxon>
        <taxon>Glossina</taxon>
    </lineage>
</organism>
<reference evidence="2" key="2">
    <citation type="submission" date="2020-05" db="UniProtKB">
        <authorList>
            <consortium name="EnsemblMetazoa"/>
        </authorList>
    </citation>
    <scope>IDENTIFICATION</scope>
    <source>
        <strain evidence="2">IAEA</strain>
    </source>
</reference>
<feature type="signal peptide" evidence="1">
    <location>
        <begin position="1"/>
        <end position="24"/>
    </location>
</feature>
<dbReference type="AlphaFoldDB" id="A0A1B0B7A1"/>
<accession>A0A1B0B7A1</accession>
<feature type="chain" id="PRO_5008404570" description="Vitellogenin domain-containing protein" evidence="1">
    <location>
        <begin position="25"/>
        <end position="1157"/>
    </location>
</feature>
<sequence length="1157" mass="133960">MKTTLTRFIYAVLVCVGLIVCSNADPPNIDREIQNLMELRHTVRRHIRNKASQILANALNRHDESQLNSARQVVETLLKKYEIPLSEDIVDDALVEVYNEVKPANLVDRLWYAVQMNDKQSFELTVRSQLSLYWLHQGKGAADKDYFNKVSYYFNKIINHPLYATIDESLRSRMEKSLNLLPSAFKSLLSDAKFCLMNVAHSEYVYTALGGRPDSGSRRIWVWHEKRFIDDSGHIKAAVVNDPNQLLANLRVTLRGIKFNVFYYRTVSNGNIIAAWDSNAPPQHHEWDVQLVNDDTIAFSQNGYIMCSGVNHDRERRNVYGFKDNEHSSQTSVCQWKIGSCDRLGVVLIVWSMAQSPNFKLIQHYLESYTDIRNNYLDEISRSTDLLLEIDQEIQNIIDLRHSIRQHIKSKNAQILANSLKGDDESQLNSSRQVIETLLKKYEMPLIEDIVHDALAEVYNEVKPTNLADRMWDAVQMNDKQSFELAIRSQMTLFWLHQDRENSDKGYIKEVSYYFNKIVNHTFYATLDETLKYQMEKCVNLLPSAFKNLLFDTNFCLMSAAHSEYIYTAIEAKINSDSRYIWVWHEKLFIDDTGHIKAAIMDDPNQAFSNLRVTLKGVKYNLFYYRIVSNGNIIAGWESTAPPQHHEWDVQLMNDDTVVFSQNGYIMCSGANHDAERRNVYGFKDNEHSSQTICINFIKCNEKNGGGSGTNTTVKNQEISGVASDEIFGKLLDIMWKIYQTNEPESFELMSRAQLMLFQLYEDRQKIDQQYPKKLAYYFYKILKHPLYGGLDNALRSRLDNAIVRLPHGYKALLFQPHFCLMNVAYEEYIYTAIQAKLDPENRFLWVWYEKKFIDDTGHIKAELIEPSNGNAFDFKVKLTGIRFNLPYHRLDYHQFAIVGWQGYGRPENYHWDFQFVDNEVIVFEQDGFTMCVGDNQDTERRNVYGFMDNEHTAKDAICQWKIGSCDRFSSQTDECNEFSSVVKSLSKNRQTSLTEGTLYETISEVLIDQTPTRLVDLVWELLQADEPEGFEILARATLLLFRKRNRRALPEKTILLYIQNPEHSLYADLDKAKLDKSVARLSDSYNDLLFETPSSLKNSASDDAIYSQIIEPSSNSNRSDNKTGFILCMGENPNSQAHDVYEFIDEQHPAKDAICQ</sequence>
<proteinExistence type="predicted"/>